<dbReference type="InterPro" id="IPR047057">
    <property type="entry name" value="MerR_fam"/>
</dbReference>
<comment type="caution">
    <text evidence="4">The sequence shown here is derived from an EMBL/GenBank/DDBJ whole genome shotgun (WGS) entry which is preliminary data.</text>
</comment>
<dbReference type="Pfam" id="PF13411">
    <property type="entry name" value="MerR_1"/>
    <property type="match status" value="1"/>
</dbReference>
<organism evidence="4 5">
    <name type="scientific">Paracoccus aerius</name>
    <dbReference type="NCBI Taxonomy" id="1915382"/>
    <lineage>
        <taxon>Bacteria</taxon>
        <taxon>Pseudomonadati</taxon>
        <taxon>Pseudomonadota</taxon>
        <taxon>Alphaproteobacteria</taxon>
        <taxon>Rhodobacterales</taxon>
        <taxon>Paracoccaceae</taxon>
        <taxon>Paracoccus</taxon>
    </lineage>
</organism>
<proteinExistence type="predicted"/>
<evidence type="ECO:0000259" key="3">
    <source>
        <dbReference type="PROSITE" id="PS50937"/>
    </source>
</evidence>
<dbReference type="InterPro" id="IPR009061">
    <property type="entry name" value="DNA-bd_dom_put_sf"/>
</dbReference>
<keyword evidence="5" id="KW-1185">Reference proteome</keyword>
<dbReference type="PANTHER" id="PTHR30204:SF15">
    <property type="entry name" value="BLL5018 PROTEIN"/>
    <property type="match status" value="1"/>
</dbReference>
<feature type="compositionally biased region" description="Basic residues" evidence="2">
    <location>
        <begin position="125"/>
        <end position="135"/>
    </location>
</feature>
<evidence type="ECO:0000313" key="5">
    <source>
        <dbReference type="Proteomes" id="UP000644749"/>
    </source>
</evidence>
<dbReference type="RefSeq" id="WP_191309073.1">
    <property type="nucleotide sequence ID" value="NZ_BNCL01000004.1"/>
</dbReference>
<sequence length="182" mass="20460">MTKGADAFRSIGEVARLLGVAPHVLRYWETQFPLLRPMKRPDGRRYYRPDDVRLAAGLCTVLRDEGLTIRGAKKLLARDRGAAVRERGLARLEGLAEDDMAPLPDPEIFEGLDDEPEAIEPPHGPRARHRRRRSTAGRSPQNWLAEVALLRARLHDLHPSQVAGPHHRASLSRLRDALARIC</sequence>
<dbReference type="Proteomes" id="UP000644749">
    <property type="component" value="Unassembled WGS sequence"/>
</dbReference>
<feature type="domain" description="HTH merR-type" evidence="3">
    <location>
        <begin position="10"/>
        <end position="78"/>
    </location>
</feature>
<dbReference type="PROSITE" id="PS50937">
    <property type="entry name" value="HTH_MERR_2"/>
    <property type="match status" value="1"/>
</dbReference>
<keyword evidence="1" id="KW-0238">DNA-binding</keyword>
<dbReference type="Gene3D" id="1.10.1660.10">
    <property type="match status" value="1"/>
</dbReference>
<name>A0ABS1S2Y8_9RHOB</name>
<dbReference type="SUPFAM" id="SSF46955">
    <property type="entry name" value="Putative DNA-binding domain"/>
    <property type="match status" value="1"/>
</dbReference>
<dbReference type="InterPro" id="IPR000551">
    <property type="entry name" value="MerR-type_HTH_dom"/>
</dbReference>
<dbReference type="EMBL" id="JAESHT010000004">
    <property type="protein sequence ID" value="MBL3673077.1"/>
    <property type="molecule type" value="Genomic_DNA"/>
</dbReference>
<dbReference type="PANTHER" id="PTHR30204">
    <property type="entry name" value="REDOX-CYCLING DRUG-SENSING TRANSCRIPTIONAL ACTIVATOR SOXR"/>
    <property type="match status" value="1"/>
</dbReference>
<protein>
    <submittedName>
        <fullName evidence="4">MerR family transcriptional regulator</fullName>
    </submittedName>
</protein>
<evidence type="ECO:0000313" key="4">
    <source>
        <dbReference type="EMBL" id="MBL3673077.1"/>
    </source>
</evidence>
<evidence type="ECO:0000256" key="1">
    <source>
        <dbReference type="ARBA" id="ARBA00023125"/>
    </source>
</evidence>
<reference evidence="4 5" key="1">
    <citation type="submission" date="2021-01" db="EMBL/GenBank/DDBJ databases">
        <title>011410 draft genome.</title>
        <authorList>
            <person name="Lang L."/>
        </authorList>
    </citation>
    <scope>NUCLEOTIDE SEQUENCE [LARGE SCALE GENOMIC DNA]</scope>
    <source>
        <strain evidence="4 5">KCTC 42845</strain>
    </source>
</reference>
<feature type="region of interest" description="Disordered" evidence="2">
    <location>
        <begin position="114"/>
        <end position="139"/>
    </location>
</feature>
<gene>
    <name evidence="4" type="ORF">JL111_06195</name>
</gene>
<dbReference type="SMART" id="SM00422">
    <property type="entry name" value="HTH_MERR"/>
    <property type="match status" value="1"/>
</dbReference>
<evidence type="ECO:0000256" key="2">
    <source>
        <dbReference type="SAM" id="MobiDB-lite"/>
    </source>
</evidence>
<dbReference type="CDD" id="cd04765">
    <property type="entry name" value="HTH_MlrA-like_sg2"/>
    <property type="match status" value="1"/>
</dbReference>
<accession>A0ABS1S2Y8</accession>